<keyword evidence="1" id="KW-0732">Signal</keyword>
<name>A0A848LCA1_9BACT</name>
<dbReference type="Proteomes" id="UP000518300">
    <property type="component" value="Unassembled WGS sequence"/>
</dbReference>
<reference evidence="2 3" key="1">
    <citation type="submission" date="2020-04" db="EMBL/GenBank/DDBJ databases">
        <title>Draft genome of Pyxidicoccus fallax type strain.</title>
        <authorList>
            <person name="Whitworth D.E."/>
        </authorList>
    </citation>
    <scope>NUCLEOTIDE SEQUENCE [LARGE SCALE GENOMIC DNA]</scope>
    <source>
        <strain evidence="2 3">DSM 14698</strain>
    </source>
</reference>
<evidence type="ECO:0000256" key="1">
    <source>
        <dbReference type="SAM" id="SignalP"/>
    </source>
</evidence>
<evidence type="ECO:0000313" key="2">
    <source>
        <dbReference type="EMBL" id="NMO16579.1"/>
    </source>
</evidence>
<evidence type="ECO:0008006" key="4">
    <source>
        <dbReference type="Google" id="ProtNLM"/>
    </source>
</evidence>
<feature type="chain" id="PRO_5032348227" description="Transporter" evidence="1">
    <location>
        <begin position="24"/>
        <end position="251"/>
    </location>
</feature>
<evidence type="ECO:0000313" key="3">
    <source>
        <dbReference type="Proteomes" id="UP000518300"/>
    </source>
</evidence>
<gene>
    <name evidence="2" type="ORF">HG543_17190</name>
</gene>
<dbReference type="RefSeq" id="WP_169345869.1">
    <property type="nucleotide sequence ID" value="NZ_JABBJJ010000072.1"/>
</dbReference>
<organism evidence="2 3">
    <name type="scientific">Pyxidicoccus fallax</name>
    <dbReference type="NCBI Taxonomy" id="394095"/>
    <lineage>
        <taxon>Bacteria</taxon>
        <taxon>Pseudomonadati</taxon>
        <taxon>Myxococcota</taxon>
        <taxon>Myxococcia</taxon>
        <taxon>Myxococcales</taxon>
        <taxon>Cystobacterineae</taxon>
        <taxon>Myxococcaceae</taxon>
        <taxon>Pyxidicoccus</taxon>
    </lineage>
</organism>
<keyword evidence="3" id="KW-1185">Reference proteome</keyword>
<proteinExistence type="predicted"/>
<dbReference type="AlphaFoldDB" id="A0A848LCA1"/>
<sequence>MTNRRFKPQSLVVLLALATPALAQEEGVEGRAQELFLGEEAPLNQAHELEAGSGLDWEEDSGESRFQMPVHVEYGLTDRLQVQGEAELSPEGESDVFEEGRIGASWGLVNDGQRGLAVSTGVQVLALRDAPDASLRPGVAPFLLAYKDFGPVGVNASAELDVLPSSGGRDATVQPDLGLGVVVGSGMLRPKLEAAWRNEEGTDAGILAPGLYVRPAESVEVGVSVPWWLERGGENHLGVSALLTWSGGGSK</sequence>
<accession>A0A848LCA1</accession>
<protein>
    <recommendedName>
        <fullName evidence="4">Transporter</fullName>
    </recommendedName>
</protein>
<feature type="signal peptide" evidence="1">
    <location>
        <begin position="1"/>
        <end position="23"/>
    </location>
</feature>
<comment type="caution">
    <text evidence="2">The sequence shown here is derived from an EMBL/GenBank/DDBJ whole genome shotgun (WGS) entry which is preliminary data.</text>
</comment>
<dbReference type="EMBL" id="JABBJJ010000072">
    <property type="protein sequence ID" value="NMO16579.1"/>
    <property type="molecule type" value="Genomic_DNA"/>
</dbReference>